<protein>
    <recommendedName>
        <fullName evidence="2">TGF-beta propeptide domain-containing protein</fullName>
    </recommendedName>
</protein>
<feature type="non-terminal residue" evidence="1">
    <location>
        <position position="130"/>
    </location>
</feature>
<sequence>SVSGHLLNGQALLEFPHPRTSEGEGATLRVKSASLWVKVQPVDTSRRSSTDRNMTLWIFRVLPNHLANNTYLSGKHFDEHTEMAASLPVTLSSLGWQRFELTHTVRQWYDASNQNRLGLLVDCSGCTSRV</sequence>
<organism evidence="1">
    <name type="scientific">Cuerna arida</name>
    <dbReference type="NCBI Taxonomy" id="1464854"/>
    <lineage>
        <taxon>Eukaryota</taxon>
        <taxon>Metazoa</taxon>
        <taxon>Ecdysozoa</taxon>
        <taxon>Arthropoda</taxon>
        <taxon>Hexapoda</taxon>
        <taxon>Insecta</taxon>
        <taxon>Pterygota</taxon>
        <taxon>Neoptera</taxon>
        <taxon>Paraneoptera</taxon>
        <taxon>Hemiptera</taxon>
        <taxon>Auchenorrhyncha</taxon>
        <taxon>Membracoidea</taxon>
        <taxon>Cicadellidae</taxon>
        <taxon>Cicadellinae</taxon>
        <taxon>Proconiini</taxon>
        <taxon>Cuerna</taxon>
    </lineage>
</organism>
<gene>
    <name evidence="1" type="ORF">g.50667</name>
</gene>
<feature type="non-terminal residue" evidence="1">
    <location>
        <position position="1"/>
    </location>
</feature>
<name>A0A1B6FCE0_9HEMI</name>
<dbReference type="AlphaFoldDB" id="A0A1B6FCE0"/>
<dbReference type="Gene3D" id="2.60.120.970">
    <property type="match status" value="1"/>
</dbReference>
<reference evidence="1" key="1">
    <citation type="submission" date="2015-11" db="EMBL/GenBank/DDBJ databases">
        <title>De novo transcriptome assembly of four potential Pierce s Disease insect vectors from Arizona vineyards.</title>
        <authorList>
            <person name="Tassone E.E."/>
        </authorList>
    </citation>
    <scope>NUCLEOTIDE SEQUENCE</scope>
</reference>
<evidence type="ECO:0000313" key="1">
    <source>
        <dbReference type="EMBL" id="JAS47877.1"/>
    </source>
</evidence>
<proteinExistence type="predicted"/>
<accession>A0A1B6FCE0</accession>
<evidence type="ECO:0008006" key="2">
    <source>
        <dbReference type="Google" id="ProtNLM"/>
    </source>
</evidence>
<dbReference type="EMBL" id="GECZ01021892">
    <property type="protein sequence ID" value="JAS47877.1"/>
    <property type="molecule type" value="Transcribed_RNA"/>
</dbReference>